<dbReference type="EnsemblPlants" id="KQL23706">
    <property type="protein sequence ID" value="KQL23706"/>
    <property type="gene ID" value="SETIT_033711mg"/>
</dbReference>
<reference evidence="3" key="1">
    <citation type="journal article" date="2012" name="Nat. Biotechnol.">
        <title>Reference genome sequence of the model plant Setaria.</title>
        <authorList>
            <person name="Bennetzen J.L."/>
            <person name="Schmutz J."/>
            <person name="Wang H."/>
            <person name="Percifield R."/>
            <person name="Hawkins J."/>
            <person name="Pontaroli A.C."/>
            <person name="Estep M."/>
            <person name="Feng L."/>
            <person name="Vaughn J.N."/>
            <person name="Grimwood J."/>
            <person name="Jenkins J."/>
            <person name="Barry K."/>
            <person name="Lindquist E."/>
            <person name="Hellsten U."/>
            <person name="Deshpande S."/>
            <person name="Wang X."/>
            <person name="Wu X."/>
            <person name="Mitros T."/>
            <person name="Triplett J."/>
            <person name="Yang X."/>
            <person name="Ye C.Y."/>
            <person name="Mauro-Herrera M."/>
            <person name="Wang L."/>
            <person name="Li P."/>
            <person name="Sharma M."/>
            <person name="Sharma R."/>
            <person name="Ronald P.C."/>
            <person name="Panaud O."/>
            <person name="Kellogg E.A."/>
            <person name="Brutnell T.P."/>
            <person name="Doust A.N."/>
            <person name="Tuskan G.A."/>
            <person name="Rokhsar D."/>
            <person name="Devos K.M."/>
        </authorList>
    </citation>
    <scope>NUCLEOTIDE SEQUENCE [LARGE SCALE GENOMIC DNA]</scope>
    <source>
        <strain evidence="3">cv. Yugu1</strain>
    </source>
</reference>
<dbReference type="EMBL" id="AGNK02000908">
    <property type="status" value="NOT_ANNOTATED_CDS"/>
    <property type="molecule type" value="Genomic_DNA"/>
</dbReference>
<keyword evidence="1" id="KW-0812">Transmembrane</keyword>
<dbReference type="AlphaFoldDB" id="K4A4A7"/>
<keyword evidence="1" id="KW-1133">Transmembrane helix</keyword>
<dbReference type="HOGENOM" id="CLU_3351932_0_0_1"/>
<evidence type="ECO:0000256" key="1">
    <source>
        <dbReference type="SAM" id="Phobius"/>
    </source>
</evidence>
<reference evidence="2" key="2">
    <citation type="submission" date="2018-08" db="UniProtKB">
        <authorList>
            <consortium name="EnsemblPlants"/>
        </authorList>
    </citation>
    <scope>IDENTIFICATION</scope>
    <source>
        <strain evidence="2">Yugu1</strain>
    </source>
</reference>
<evidence type="ECO:0000313" key="2">
    <source>
        <dbReference type="EnsemblPlants" id="KQL23706"/>
    </source>
</evidence>
<organism evidence="2 3">
    <name type="scientific">Setaria italica</name>
    <name type="common">Foxtail millet</name>
    <name type="synonym">Panicum italicum</name>
    <dbReference type="NCBI Taxonomy" id="4555"/>
    <lineage>
        <taxon>Eukaryota</taxon>
        <taxon>Viridiplantae</taxon>
        <taxon>Streptophyta</taxon>
        <taxon>Embryophyta</taxon>
        <taxon>Tracheophyta</taxon>
        <taxon>Spermatophyta</taxon>
        <taxon>Magnoliopsida</taxon>
        <taxon>Liliopsida</taxon>
        <taxon>Poales</taxon>
        <taxon>Poaceae</taxon>
        <taxon>PACMAD clade</taxon>
        <taxon>Panicoideae</taxon>
        <taxon>Panicodae</taxon>
        <taxon>Paniceae</taxon>
        <taxon>Cenchrinae</taxon>
        <taxon>Setaria</taxon>
    </lineage>
</organism>
<dbReference type="Gramene" id="KQL23706">
    <property type="protein sequence ID" value="KQL23706"/>
    <property type="gene ID" value="SETIT_033711mg"/>
</dbReference>
<dbReference type="Proteomes" id="UP000004995">
    <property type="component" value="Unassembled WGS sequence"/>
</dbReference>
<proteinExistence type="predicted"/>
<evidence type="ECO:0000313" key="3">
    <source>
        <dbReference type="Proteomes" id="UP000004995"/>
    </source>
</evidence>
<keyword evidence="1" id="KW-0472">Membrane</keyword>
<feature type="transmembrane region" description="Helical" evidence="1">
    <location>
        <begin position="12"/>
        <end position="33"/>
    </location>
</feature>
<accession>K4A4A7</accession>
<keyword evidence="3" id="KW-1185">Reference proteome</keyword>
<protein>
    <submittedName>
        <fullName evidence="2">Uncharacterized protein</fullName>
    </submittedName>
</protein>
<dbReference type="InParanoid" id="K4A4A7"/>
<name>K4A4A7_SETIT</name>
<sequence length="37" mass="4226">MFVNVLGFLSRLTLLAWDQGFVAAVVVRLLIFLPRHI</sequence>